<evidence type="ECO:0000313" key="2">
    <source>
        <dbReference type="EMBL" id="KAG5414738.1"/>
    </source>
</evidence>
<dbReference type="Proteomes" id="UP000823674">
    <property type="component" value="Chromosome A01"/>
</dbReference>
<feature type="compositionally biased region" description="Basic and acidic residues" evidence="1">
    <location>
        <begin position="167"/>
        <end position="179"/>
    </location>
</feature>
<dbReference type="EMBL" id="JADBGQ010000001">
    <property type="protein sequence ID" value="KAG5414738.1"/>
    <property type="molecule type" value="Genomic_DNA"/>
</dbReference>
<sequence length="971" mass="109540">MSTNDADNVQTPLNGGSGTDLHTPVADVSAANAQANAATLEEFKKIFATYEKRSEEQDKLVNTLTKQVETLTARTQAIRPRGTTKIRGKRLDFATPLDRAGLARERPFGQNPSEKSPVEKGNPENLPPPAKDSEDNEAEHIDLDPSDVSNDTDEDVDRHPRRTRSRSAREGSPFEKPMTEEEEVAYWNKQEELVERQTELTRIRIKAGPRATHGLAIKGMTKTPSASSTNPEDTPPPIAKSWEQDWPRSYSLESFRIAPGEDEVKSSINANASDVEARHKSEALATIQPEHPENSIERLTRTKYETTTRIYFNPTQENSKQNIYHINKPRKAARDSKPPTASPAKVPGQRSTERIRGTIHFLATIGKTGRNLLGVRGNRDGIPEPLNPLINRRDKRLSMGMVTHPTLHQAHFLFKHIVIGSRPPKTADRTAALAKVTHRGKGILEVPILNLELRCTSLHHLDDFSFAFCWDSSLRKSLAEERIETSDESSKQVVTQRLNVRPARSLRSDRAIVPLGRYVETELMPRLGRYVATERSSRSRPSDRSARSLRSDRSARSLRSDRGRTKARSLRSDRAIVPLGRYVATELEPKLGRYVATELSQSRLLRSDRAIVPLGRYVATELEPSLVATKRPSDRPARSLRSDRARSSRSRPSSIVPLGHYIATGLEPKFGRCVAIEPFRTSIRHQSLHSRQTFECYLPKTVASSVHKPRKTRSKRVESEDGPKGPKTRLEAHPTIFPNQKPVNHSMVRAWPTRKDKCQVSADKYGSFEDNSATQLGLAVLGLLELGISPTALEPRLIPCCNAHTQIRNKIYFALFSISYFYHIRVLWETRVFLVSLFKRKSTVRISVPTTETRSQSEPILSRLGDELVSLGKKDDRQHKPALPPEKLEPEPEKWPHPSRRRNPSYHLGRKTFIYPPARVTTLTGWGANCWGQKRFFLTKKLGGRKNRDVRRKLETGRYAATERPSRSVAT</sequence>
<gene>
    <name evidence="2" type="primary">A01g505300.1_BraROA</name>
    <name evidence="2" type="ORF">IGI04_002305</name>
</gene>
<feature type="compositionally biased region" description="Basic and acidic residues" evidence="1">
    <location>
        <begin position="631"/>
        <end position="646"/>
    </location>
</feature>
<feature type="compositionally biased region" description="Basic and acidic residues" evidence="1">
    <location>
        <begin position="886"/>
        <end position="896"/>
    </location>
</feature>
<proteinExistence type="predicted"/>
<feature type="region of interest" description="Disordered" evidence="1">
    <location>
        <begin position="705"/>
        <end position="732"/>
    </location>
</feature>
<feature type="compositionally biased region" description="Polar residues" evidence="1">
    <location>
        <begin position="1"/>
        <end position="14"/>
    </location>
</feature>
<organism evidence="2 3">
    <name type="scientific">Brassica rapa subsp. trilocularis</name>
    <dbReference type="NCBI Taxonomy" id="1813537"/>
    <lineage>
        <taxon>Eukaryota</taxon>
        <taxon>Viridiplantae</taxon>
        <taxon>Streptophyta</taxon>
        <taxon>Embryophyta</taxon>
        <taxon>Tracheophyta</taxon>
        <taxon>Spermatophyta</taxon>
        <taxon>Magnoliopsida</taxon>
        <taxon>eudicotyledons</taxon>
        <taxon>Gunneridae</taxon>
        <taxon>Pentapetalae</taxon>
        <taxon>rosids</taxon>
        <taxon>malvids</taxon>
        <taxon>Brassicales</taxon>
        <taxon>Brassicaceae</taxon>
        <taxon>Brassiceae</taxon>
        <taxon>Brassica</taxon>
    </lineage>
</organism>
<protein>
    <submittedName>
        <fullName evidence="2">Uncharacterized protein</fullName>
    </submittedName>
</protein>
<feature type="region of interest" description="Disordered" evidence="1">
    <location>
        <begin position="628"/>
        <end position="654"/>
    </location>
</feature>
<feature type="compositionally biased region" description="Basic and acidic residues" evidence="1">
    <location>
        <begin position="715"/>
        <end position="732"/>
    </location>
</feature>
<reference evidence="2 3" key="1">
    <citation type="submission" date="2021-03" db="EMBL/GenBank/DDBJ databases">
        <authorList>
            <person name="King G.J."/>
            <person name="Bancroft I."/>
            <person name="Baten A."/>
            <person name="Bloomfield J."/>
            <person name="Borpatragohain P."/>
            <person name="He Z."/>
            <person name="Irish N."/>
            <person name="Irwin J."/>
            <person name="Liu K."/>
            <person name="Mauleon R.P."/>
            <person name="Moore J."/>
            <person name="Morris R."/>
            <person name="Ostergaard L."/>
            <person name="Wang B."/>
            <person name="Wells R."/>
        </authorList>
    </citation>
    <scope>NUCLEOTIDE SEQUENCE [LARGE SCALE GENOMIC DNA]</scope>
    <source>
        <strain evidence="2">R-o-18</strain>
        <tissue evidence="2">Leaf</tissue>
    </source>
</reference>
<keyword evidence="3" id="KW-1185">Reference proteome</keyword>
<feature type="region of interest" description="Disordered" evidence="1">
    <location>
        <begin position="329"/>
        <end position="353"/>
    </location>
</feature>
<feature type="region of interest" description="Disordered" evidence="1">
    <location>
        <begin position="218"/>
        <end position="242"/>
    </location>
</feature>
<feature type="compositionally biased region" description="Basic residues" evidence="1">
    <location>
        <begin position="897"/>
        <end position="906"/>
    </location>
</feature>
<feature type="compositionally biased region" description="Basic and acidic residues" evidence="1">
    <location>
        <begin position="535"/>
        <end position="570"/>
    </location>
</feature>
<accession>A0ABQ7NV60</accession>
<feature type="region of interest" description="Disordered" evidence="1">
    <location>
        <begin position="1"/>
        <end position="27"/>
    </location>
</feature>
<evidence type="ECO:0000313" key="3">
    <source>
        <dbReference type="Proteomes" id="UP000823674"/>
    </source>
</evidence>
<feature type="region of interest" description="Disordered" evidence="1">
    <location>
        <begin position="78"/>
        <end position="186"/>
    </location>
</feature>
<feature type="compositionally biased region" description="Polar residues" evidence="1">
    <location>
        <begin position="222"/>
        <end position="232"/>
    </location>
</feature>
<evidence type="ECO:0000256" key="1">
    <source>
        <dbReference type="SAM" id="MobiDB-lite"/>
    </source>
</evidence>
<name>A0ABQ7NV60_BRACM</name>
<feature type="region of interest" description="Disordered" evidence="1">
    <location>
        <begin position="874"/>
        <end position="906"/>
    </location>
</feature>
<comment type="caution">
    <text evidence="2">The sequence shown here is derived from an EMBL/GenBank/DDBJ whole genome shotgun (WGS) entry which is preliminary data.</text>
</comment>
<feature type="region of interest" description="Disordered" evidence="1">
    <location>
        <begin position="532"/>
        <end position="570"/>
    </location>
</feature>